<name>A0AAD8JQV1_TARER</name>
<sequence length="66" mass="7346">MVAFDGLCASIRESLRCLRCLQMDKASSFINGSNSELKFGNQRVKQGASNKSPIAKARLLLTRREE</sequence>
<dbReference type="EMBL" id="JAUHHV010000011">
    <property type="protein sequence ID" value="KAK1408233.1"/>
    <property type="molecule type" value="Genomic_DNA"/>
</dbReference>
<reference evidence="1" key="1">
    <citation type="journal article" date="2023" name="bioRxiv">
        <title>Improved chromosome-level genome assembly for marigold (Tagetes erecta).</title>
        <authorList>
            <person name="Jiang F."/>
            <person name="Yuan L."/>
            <person name="Wang S."/>
            <person name="Wang H."/>
            <person name="Xu D."/>
            <person name="Wang A."/>
            <person name="Fan W."/>
        </authorList>
    </citation>
    <scope>NUCLEOTIDE SEQUENCE</scope>
    <source>
        <strain evidence="1">WSJ</strain>
        <tissue evidence="1">Leaf</tissue>
    </source>
</reference>
<comment type="caution">
    <text evidence="1">The sequence shown here is derived from an EMBL/GenBank/DDBJ whole genome shotgun (WGS) entry which is preliminary data.</text>
</comment>
<keyword evidence="2" id="KW-1185">Reference proteome</keyword>
<evidence type="ECO:0000313" key="1">
    <source>
        <dbReference type="EMBL" id="KAK1408233.1"/>
    </source>
</evidence>
<dbReference type="AlphaFoldDB" id="A0AAD8JQV1"/>
<organism evidence="1 2">
    <name type="scientific">Tagetes erecta</name>
    <name type="common">African marigold</name>
    <dbReference type="NCBI Taxonomy" id="13708"/>
    <lineage>
        <taxon>Eukaryota</taxon>
        <taxon>Viridiplantae</taxon>
        <taxon>Streptophyta</taxon>
        <taxon>Embryophyta</taxon>
        <taxon>Tracheophyta</taxon>
        <taxon>Spermatophyta</taxon>
        <taxon>Magnoliopsida</taxon>
        <taxon>eudicotyledons</taxon>
        <taxon>Gunneridae</taxon>
        <taxon>Pentapetalae</taxon>
        <taxon>asterids</taxon>
        <taxon>campanulids</taxon>
        <taxon>Asterales</taxon>
        <taxon>Asteraceae</taxon>
        <taxon>Asteroideae</taxon>
        <taxon>Heliantheae alliance</taxon>
        <taxon>Tageteae</taxon>
        <taxon>Tagetes</taxon>
    </lineage>
</organism>
<accession>A0AAD8JQV1</accession>
<dbReference type="Proteomes" id="UP001229421">
    <property type="component" value="Unassembled WGS sequence"/>
</dbReference>
<gene>
    <name evidence="1" type="ORF">QVD17_39868</name>
</gene>
<protein>
    <submittedName>
        <fullName evidence="1">Uncharacterized protein</fullName>
    </submittedName>
</protein>
<proteinExistence type="predicted"/>
<evidence type="ECO:0000313" key="2">
    <source>
        <dbReference type="Proteomes" id="UP001229421"/>
    </source>
</evidence>